<feature type="transmembrane region" description="Helical" evidence="1">
    <location>
        <begin position="72"/>
        <end position="91"/>
    </location>
</feature>
<dbReference type="PANTHER" id="PTHR35335">
    <property type="entry name" value="UPF0716 PROTEIN FXSA"/>
    <property type="match status" value="1"/>
</dbReference>
<dbReference type="Pfam" id="PF04186">
    <property type="entry name" value="FxsA"/>
    <property type="match status" value="1"/>
</dbReference>
<dbReference type="OrthoDB" id="9792788at2"/>
<dbReference type="KEGG" id="prt:AUC31_03475"/>
<reference evidence="2" key="1">
    <citation type="submission" date="2016-01" db="EMBL/GenBank/DDBJ databases">
        <title>Complete genome of Planococcus rifietoensis type strain M8.</title>
        <authorList>
            <person name="See-Too W.S."/>
        </authorList>
    </citation>
    <scope>NUCLEOTIDE SEQUENCE [LARGE SCALE GENOMIC DNA]</scope>
    <source>
        <strain evidence="2">M8</strain>
    </source>
</reference>
<keyword evidence="1" id="KW-0812">Transmembrane</keyword>
<feature type="transmembrane region" description="Helical" evidence="1">
    <location>
        <begin position="28"/>
        <end position="47"/>
    </location>
</feature>
<keyword evidence="1" id="KW-0472">Membrane</keyword>
<dbReference type="NCBIfam" id="NF008528">
    <property type="entry name" value="PRK11463.1-2"/>
    <property type="match status" value="1"/>
</dbReference>
<organism evidence="2 3">
    <name type="scientific">Planococcus rifietoensis</name>
    <dbReference type="NCBI Taxonomy" id="200991"/>
    <lineage>
        <taxon>Bacteria</taxon>
        <taxon>Bacillati</taxon>
        <taxon>Bacillota</taxon>
        <taxon>Bacilli</taxon>
        <taxon>Bacillales</taxon>
        <taxon>Caryophanaceae</taxon>
        <taxon>Planococcus</taxon>
    </lineage>
</organism>
<keyword evidence="3" id="KW-1185">Reference proteome</keyword>
<proteinExistence type="predicted"/>
<evidence type="ECO:0000313" key="2">
    <source>
        <dbReference type="EMBL" id="ALS74377.1"/>
    </source>
</evidence>
<gene>
    <name evidence="2" type="ORF">AUC31_03475</name>
</gene>
<evidence type="ECO:0000256" key="1">
    <source>
        <dbReference type="SAM" id="Phobius"/>
    </source>
</evidence>
<dbReference type="GO" id="GO:0016020">
    <property type="term" value="C:membrane"/>
    <property type="evidence" value="ECO:0007669"/>
    <property type="project" value="InterPro"/>
</dbReference>
<dbReference type="AlphaFoldDB" id="A0A0U2N3R2"/>
<evidence type="ECO:0000313" key="3">
    <source>
        <dbReference type="Proteomes" id="UP000067683"/>
    </source>
</evidence>
<accession>A0A0U2N3R2</accession>
<name>A0A0U2N3R2_9BACL</name>
<dbReference type="Proteomes" id="UP000067683">
    <property type="component" value="Chromosome"/>
</dbReference>
<protein>
    <submittedName>
        <fullName evidence="2">Exclusion suppressor FxsA</fullName>
    </submittedName>
</protein>
<dbReference type="STRING" id="200991.AUC31_03475"/>
<dbReference type="PANTHER" id="PTHR35335:SF1">
    <property type="entry name" value="UPF0716 PROTEIN FXSA"/>
    <property type="match status" value="1"/>
</dbReference>
<dbReference type="InterPro" id="IPR007313">
    <property type="entry name" value="FxsA"/>
</dbReference>
<keyword evidence="1" id="KW-1133">Transmembrane helix</keyword>
<dbReference type="RefSeq" id="WP_058381084.1">
    <property type="nucleotide sequence ID" value="NZ_CP013659.2"/>
</dbReference>
<dbReference type="EMBL" id="CP013659">
    <property type="protein sequence ID" value="ALS74377.1"/>
    <property type="molecule type" value="Genomic_DNA"/>
</dbReference>
<sequence length="128" mass="14078">MMKWIFLALVIVPTLELAILIWAGGQIGFFWTLALIVATGLLGAFLAKRQGLKAIRDIQSSMNQMQPPGDRLIGAAFILVGGTLLLTPGFISDAVGFSLLFTPTQKLYKPLVYRMLQKKMKNTRIIVG</sequence>